<sequence length="746" mass="81871">MRFSGALMSEEYKAGDSTGPAAATSSGVRGAIDPKLVACRDMALQLLMQSFEGVFSKLDEDFLERADKATDRVLRESFLLARAETQAKRSLITAEFRQRFLESFNNRLRELDGGKGEINYYQPVSGVAELSLVANDEYEESLAASHVTNAFKQKSWDDLQQLESRLARLLPMREEGSEEGGNPISPEAICEAVLAACRQIECGVDARIVALRAFERQLASQVAAVYKQVNEFLVQQNVQPVVMKLRPRGAGGRASGGERESGGQDILSGGAVVSGADAGAPSEDAQLPPGMVNVAVPAVLAAHLEQLLSGNFSAPSTAPATVRLSSELGFLDQLQRRLPDDVAVVEGVTMHPARDNLVALLQNTQWAQNLAQMDAMTLNLVALLFDRMFEDPRLPDAVKGLIGRLQIPVLKVALLDSTFFARKGHPARQLLDRLAESAVDWNEGSDSGKKRIDKFSAIVSWVVVNFENDVSIFEHALADLESFLLDEADAAANQVLEDAEELAATEQSELAVATAEAVIGGRLFRREVPPLVDEFVRQCWQPVLVRAYGAAGENEPRFVAYVAALDDLLWSVEPKRGAEERLLLVNRLPGMLKTLEEGADYAGMDAEARQLFFSELVHCHAAAIRNGMRPVAAVPVVAPPPEPIKPLPRSEAEPVYEMALPPSALPERWDWVDLQEVDGMIRRLRLTWVSPQGTRFLFTNREGENGHTFVRSEVEQLLQQGKMRRADLSESLTDKVFNILRQSLVA</sequence>
<keyword evidence="4" id="KW-1185">Reference proteome</keyword>
<evidence type="ECO:0008006" key="5">
    <source>
        <dbReference type="Google" id="ProtNLM"/>
    </source>
</evidence>
<proteinExistence type="predicted"/>
<evidence type="ECO:0000313" key="3">
    <source>
        <dbReference type="EMBL" id="SFN69928.1"/>
    </source>
</evidence>
<organism evidence="3 4">
    <name type="scientific">Formivibrio citricus</name>
    <dbReference type="NCBI Taxonomy" id="83765"/>
    <lineage>
        <taxon>Bacteria</taxon>
        <taxon>Pseudomonadati</taxon>
        <taxon>Pseudomonadota</taxon>
        <taxon>Betaproteobacteria</taxon>
        <taxon>Neisseriales</taxon>
        <taxon>Chitinibacteraceae</taxon>
        <taxon>Formivibrio</taxon>
    </lineage>
</organism>
<reference evidence="4" key="1">
    <citation type="submission" date="2016-10" db="EMBL/GenBank/DDBJ databases">
        <authorList>
            <person name="Varghese N."/>
            <person name="Submissions S."/>
        </authorList>
    </citation>
    <scope>NUCLEOTIDE SEQUENCE [LARGE SCALE GENOMIC DNA]</scope>
    <source>
        <strain evidence="4">DSM 6150</strain>
    </source>
</reference>
<dbReference type="Proteomes" id="UP000242869">
    <property type="component" value="Unassembled WGS sequence"/>
</dbReference>
<dbReference type="STRING" id="83765.SAMN05660284_02061"/>
<name>A0A1I5B5C1_9NEIS</name>
<gene>
    <name evidence="3" type="ORF">SAMN05660284_02061</name>
</gene>
<keyword evidence="1" id="KW-0175">Coiled coil</keyword>
<evidence type="ECO:0000256" key="2">
    <source>
        <dbReference type="SAM" id="MobiDB-lite"/>
    </source>
</evidence>
<dbReference type="Pfam" id="PF07793">
    <property type="entry name" value="DUF1631"/>
    <property type="match status" value="1"/>
</dbReference>
<evidence type="ECO:0000256" key="1">
    <source>
        <dbReference type="SAM" id="Coils"/>
    </source>
</evidence>
<dbReference type="EMBL" id="FOVE01000015">
    <property type="protein sequence ID" value="SFN69928.1"/>
    <property type="molecule type" value="Genomic_DNA"/>
</dbReference>
<protein>
    <recommendedName>
        <fullName evidence="5">Thymidine phosphorylase</fullName>
    </recommendedName>
</protein>
<dbReference type="AlphaFoldDB" id="A0A1I5B5C1"/>
<dbReference type="InterPro" id="IPR012434">
    <property type="entry name" value="DUF1631"/>
</dbReference>
<feature type="region of interest" description="Disordered" evidence="2">
    <location>
        <begin position="247"/>
        <end position="268"/>
    </location>
</feature>
<accession>A0A1I5B5C1</accession>
<feature type="coiled-coil region" evidence="1">
    <location>
        <begin position="485"/>
        <end position="516"/>
    </location>
</feature>
<evidence type="ECO:0000313" key="4">
    <source>
        <dbReference type="Proteomes" id="UP000242869"/>
    </source>
</evidence>